<keyword evidence="1" id="KW-1133">Transmembrane helix</keyword>
<organism evidence="2 3">
    <name type="scientific">Halovenus aranensis</name>
    <dbReference type="NCBI Taxonomy" id="890420"/>
    <lineage>
        <taxon>Archaea</taxon>
        <taxon>Methanobacteriati</taxon>
        <taxon>Methanobacteriota</taxon>
        <taxon>Stenosarchaea group</taxon>
        <taxon>Halobacteria</taxon>
        <taxon>Halobacteriales</taxon>
        <taxon>Haloarculaceae</taxon>
        <taxon>Halovenus</taxon>
    </lineage>
</organism>
<keyword evidence="3" id="KW-1185">Reference proteome</keyword>
<keyword evidence="1" id="KW-0472">Membrane</keyword>
<evidence type="ECO:0000256" key="1">
    <source>
        <dbReference type="SAM" id="Phobius"/>
    </source>
</evidence>
<dbReference type="Proteomes" id="UP000198856">
    <property type="component" value="Unassembled WGS sequence"/>
</dbReference>
<feature type="transmembrane region" description="Helical" evidence="1">
    <location>
        <begin position="99"/>
        <end position="122"/>
    </location>
</feature>
<name>A0A1G8UQ84_9EURY</name>
<reference evidence="2 3" key="1">
    <citation type="submission" date="2016-10" db="EMBL/GenBank/DDBJ databases">
        <authorList>
            <person name="de Groot N.N."/>
        </authorList>
    </citation>
    <scope>NUCLEOTIDE SEQUENCE [LARGE SCALE GENOMIC DNA]</scope>
    <source>
        <strain evidence="2 3">IBRC-M10015</strain>
    </source>
</reference>
<evidence type="ECO:0000313" key="3">
    <source>
        <dbReference type="Proteomes" id="UP000198856"/>
    </source>
</evidence>
<feature type="transmembrane region" description="Helical" evidence="1">
    <location>
        <begin position="71"/>
        <end position="87"/>
    </location>
</feature>
<dbReference type="EMBL" id="FNFC01000005">
    <property type="protein sequence ID" value="SDJ56002.1"/>
    <property type="molecule type" value="Genomic_DNA"/>
</dbReference>
<dbReference type="AlphaFoldDB" id="A0A1G8UQ84"/>
<sequence>MEEYRVAIRRVTAVLLVTSVVLILPGLAGIGASVPFAVVLALAALAFAAVRETLATAPTVLDYDLSQYAPDLWIAVALGAGVVVAFPDATGVELQSLGGAAGFVAMVNYFLTPAYGVVHALVGRIGQSLSGG</sequence>
<accession>A0A1G8UQ84</accession>
<keyword evidence="1" id="KW-0812">Transmembrane</keyword>
<feature type="transmembrane region" description="Helical" evidence="1">
    <location>
        <begin position="7"/>
        <end position="24"/>
    </location>
</feature>
<protein>
    <submittedName>
        <fullName evidence="2">Uncharacterized protein</fullName>
    </submittedName>
</protein>
<evidence type="ECO:0000313" key="2">
    <source>
        <dbReference type="EMBL" id="SDJ56002.1"/>
    </source>
</evidence>
<gene>
    <name evidence="2" type="ORF">SAMN05216226_10557</name>
</gene>
<proteinExistence type="predicted"/>